<evidence type="ECO:0000313" key="5">
    <source>
        <dbReference type="Proteomes" id="UP000663882"/>
    </source>
</evidence>
<keyword evidence="4" id="KW-1185">Reference proteome</keyword>
<dbReference type="PANTHER" id="PTHR17604">
    <property type="entry name" value="TRANSCRIPTION COFACTOR VESTIGIAL-LIKE PROTEIN 4"/>
    <property type="match status" value="1"/>
</dbReference>
<dbReference type="GO" id="GO:0045892">
    <property type="term" value="P:negative regulation of DNA-templated transcription"/>
    <property type="evidence" value="ECO:0007669"/>
    <property type="project" value="TreeGrafter"/>
</dbReference>
<organism evidence="2 5">
    <name type="scientific">Rotaria sordida</name>
    <dbReference type="NCBI Taxonomy" id="392033"/>
    <lineage>
        <taxon>Eukaryota</taxon>
        <taxon>Metazoa</taxon>
        <taxon>Spiralia</taxon>
        <taxon>Gnathifera</taxon>
        <taxon>Rotifera</taxon>
        <taxon>Eurotatoria</taxon>
        <taxon>Bdelloidea</taxon>
        <taxon>Philodinida</taxon>
        <taxon>Philodinidae</taxon>
        <taxon>Rotaria</taxon>
    </lineage>
</organism>
<dbReference type="SMART" id="SM00711">
    <property type="entry name" value="TDU"/>
    <property type="match status" value="3"/>
</dbReference>
<evidence type="ECO:0000313" key="3">
    <source>
        <dbReference type="EMBL" id="CAF0979759.1"/>
    </source>
</evidence>
<proteinExistence type="predicted"/>
<accession>A0A813SQ49</accession>
<feature type="region of interest" description="Disordered" evidence="1">
    <location>
        <begin position="216"/>
        <end position="235"/>
    </location>
</feature>
<feature type="compositionally biased region" description="Low complexity" evidence="1">
    <location>
        <begin position="218"/>
        <end position="230"/>
    </location>
</feature>
<evidence type="ECO:0000313" key="2">
    <source>
        <dbReference type="EMBL" id="CAF0799512.1"/>
    </source>
</evidence>
<dbReference type="InterPro" id="IPR028184">
    <property type="entry name" value="VGLL4"/>
</dbReference>
<evidence type="ECO:0000256" key="1">
    <source>
        <dbReference type="SAM" id="MobiDB-lite"/>
    </source>
</evidence>
<evidence type="ECO:0000313" key="4">
    <source>
        <dbReference type="Proteomes" id="UP000663870"/>
    </source>
</evidence>
<protein>
    <submittedName>
        <fullName evidence="2">Uncharacterized protein</fullName>
    </submittedName>
</protein>
<dbReference type="EMBL" id="CAJNOL010000278">
    <property type="protein sequence ID" value="CAF0979759.1"/>
    <property type="molecule type" value="Genomic_DNA"/>
</dbReference>
<dbReference type="GO" id="GO:0001223">
    <property type="term" value="F:transcription coactivator binding"/>
    <property type="evidence" value="ECO:0007669"/>
    <property type="project" value="TreeGrafter"/>
</dbReference>
<dbReference type="Proteomes" id="UP000663882">
    <property type="component" value="Unassembled WGS sequence"/>
</dbReference>
<dbReference type="InterPro" id="IPR006627">
    <property type="entry name" value="TDU_repeat"/>
</dbReference>
<dbReference type="EMBL" id="CAJNOO010000096">
    <property type="protein sequence ID" value="CAF0799512.1"/>
    <property type="molecule type" value="Genomic_DNA"/>
</dbReference>
<dbReference type="PANTHER" id="PTHR17604:SF7">
    <property type="entry name" value="TONDU-DOMAIN-CONTAINING GROWTH INHIBITOR, ISOFORM A"/>
    <property type="match status" value="1"/>
</dbReference>
<dbReference type="Proteomes" id="UP000663870">
    <property type="component" value="Unassembled WGS sequence"/>
</dbReference>
<gene>
    <name evidence="3" type="ORF">JXQ802_LOCUS13115</name>
    <name evidence="2" type="ORF">RFH988_LOCUS3845</name>
</gene>
<reference evidence="2" key="1">
    <citation type="submission" date="2021-02" db="EMBL/GenBank/DDBJ databases">
        <authorList>
            <person name="Nowell W R."/>
        </authorList>
    </citation>
    <scope>NUCLEOTIDE SEQUENCE</scope>
</reference>
<comment type="caution">
    <text evidence="2">The sequence shown here is derived from an EMBL/GenBank/DDBJ whole genome shotgun (WGS) entry which is preliminary data.</text>
</comment>
<name>A0A813SQ49_9BILA</name>
<dbReference type="AlphaFoldDB" id="A0A813SQ49"/>
<sequence>MLLRIINRNIIGFLFYFVDSKAYVYTINTKIFEIFSTMYGNNNSNNSMCNQNQIPKNLPLKKRRAYIIDTPTIDIDNSNSGQHEHCSTHHQSTTIKQTMSQEDPLQIYLPPAVASTPPSSPHLELLRQHYAYLIANSTSNQHENTCPSSSYECIMAQKVLAQQFLDTYRTEIEQYQNQQQYGYKVVEDKSKETHTTIDEHFRKSLGNNYDKFTGGFLTPENSSSNSSPTERTPVDSIEEHFARSLGKFWPLTTSLNEDKTSLITESVVDDHFAKALGATTWEKLKDKS</sequence>
<dbReference type="OrthoDB" id="10040691at2759"/>